<dbReference type="AlphaFoldDB" id="A0A9X4LA34"/>
<reference evidence="15" key="1">
    <citation type="submission" date="2022-05" db="EMBL/GenBank/DDBJ databases">
        <title>Comparative genomics of Staphylococcus equorum isolates.</title>
        <authorList>
            <person name="Luelf R.H."/>
        </authorList>
    </citation>
    <scope>NUCLEOTIDE SEQUENCE</scope>
    <source>
        <strain evidence="15">TMW 2.2343</strain>
    </source>
</reference>
<evidence type="ECO:0000256" key="12">
    <source>
        <dbReference type="ARBA" id="ARBA00048532"/>
    </source>
</evidence>
<feature type="domain" description="Amine oxidase" evidence="14">
    <location>
        <begin position="12"/>
        <end position="490"/>
    </location>
</feature>
<comment type="similarity">
    <text evidence="8">Belongs to the carotenoid/retinoid oxidoreductase family. CrtP subfamily.</text>
</comment>
<dbReference type="PANTHER" id="PTHR43734:SF7">
    <property type="entry name" value="4,4'-DIAPONEUROSPORENE OXYGENASE"/>
    <property type="match status" value="1"/>
</dbReference>
<dbReference type="Gene3D" id="3.50.50.60">
    <property type="entry name" value="FAD/NAD(P)-binding domain"/>
    <property type="match status" value="2"/>
</dbReference>
<dbReference type="EMBL" id="JAMBPX010000005">
    <property type="protein sequence ID" value="MDG0859444.1"/>
    <property type="molecule type" value="Genomic_DNA"/>
</dbReference>
<accession>A0A9X4LA34</accession>
<evidence type="ECO:0000256" key="7">
    <source>
        <dbReference type="ARBA" id="ARBA00037901"/>
    </source>
</evidence>
<dbReference type="Proteomes" id="UP001152302">
    <property type="component" value="Unassembled WGS sequence"/>
</dbReference>
<protein>
    <recommendedName>
        <fullName evidence="9">4,4'-diaponeurosporene oxygenase</fullName>
    </recommendedName>
    <alternativeName>
        <fullName evidence="10">4,4'-diaponeurosporene oxidase</fullName>
    </alternativeName>
    <alternativeName>
        <fullName evidence="11">Carotenoid oxidase</fullName>
    </alternativeName>
</protein>
<proteinExistence type="inferred from homology"/>
<evidence type="ECO:0000256" key="10">
    <source>
        <dbReference type="ARBA" id="ARBA00041900"/>
    </source>
</evidence>
<name>A0A9X4LA34_9STAP</name>
<comment type="pathway">
    <text evidence="7">Carotenoid biosynthesis; staphyloxanthin biosynthesis; staphyloxanthin from farnesyl diphosphate: step 3/5.</text>
</comment>
<evidence type="ECO:0000256" key="1">
    <source>
        <dbReference type="ARBA" id="ARBA00001974"/>
    </source>
</evidence>
<dbReference type="GO" id="GO:0016117">
    <property type="term" value="P:carotenoid biosynthetic process"/>
    <property type="evidence" value="ECO:0007669"/>
    <property type="project" value="UniProtKB-KW"/>
</dbReference>
<comment type="caution">
    <text evidence="15">The sequence shown here is derived from an EMBL/GenBank/DDBJ whole genome shotgun (WGS) entry which is preliminary data.</text>
</comment>
<evidence type="ECO:0000256" key="4">
    <source>
        <dbReference type="ARBA" id="ARBA00022827"/>
    </source>
</evidence>
<keyword evidence="3 13" id="KW-0125">Carotenoid biosynthesis</keyword>
<evidence type="ECO:0000256" key="8">
    <source>
        <dbReference type="ARBA" id="ARBA00038194"/>
    </source>
</evidence>
<evidence type="ECO:0000259" key="14">
    <source>
        <dbReference type="Pfam" id="PF01593"/>
    </source>
</evidence>
<keyword evidence="4" id="KW-0274">FAD</keyword>
<dbReference type="GO" id="GO:0016491">
    <property type="term" value="F:oxidoreductase activity"/>
    <property type="evidence" value="ECO:0007669"/>
    <property type="project" value="UniProtKB-KW"/>
</dbReference>
<dbReference type="InterPro" id="IPR002937">
    <property type="entry name" value="Amino_oxidase"/>
</dbReference>
<keyword evidence="2" id="KW-0285">Flavoprotein</keyword>
<comment type="catalytic activity">
    <reaction evidence="12">
        <text>all-trans-4,4'-diaponeurosporene + 2 AH2 + 2 O2 = 4,4'-diaponeurosporenal + 2 A + 3 H2O</text>
        <dbReference type="Rhea" id="RHEA:56104"/>
        <dbReference type="ChEBI" id="CHEBI:13193"/>
        <dbReference type="ChEBI" id="CHEBI:15377"/>
        <dbReference type="ChEBI" id="CHEBI:15379"/>
        <dbReference type="ChEBI" id="CHEBI:17499"/>
        <dbReference type="ChEBI" id="CHEBI:62743"/>
        <dbReference type="ChEBI" id="CHEBI:79065"/>
    </reaction>
</comment>
<comment type="cofactor">
    <cofactor evidence="1">
        <name>FAD</name>
        <dbReference type="ChEBI" id="CHEBI:57692"/>
    </cofactor>
</comment>
<dbReference type="Pfam" id="PF01593">
    <property type="entry name" value="Amino_oxidase"/>
    <property type="match status" value="1"/>
</dbReference>
<evidence type="ECO:0000256" key="5">
    <source>
        <dbReference type="ARBA" id="ARBA00023002"/>
    </source>
</evidence>
<dbReference type="SUPFAM" id="SSF51905">
    <property type="entry name" value="FAD/NAD(P)-binding domain"/>
    <property type="match status" value="1"/>
</dbReference>
<sequence>MKKSVVVIGGGLGGITAAIRMAQEGYQVELYEKNGHIGGKVNRLETKGFGFDLGPSILTMPEIFKSLFRYSSKKIEDYINIEKLELQIRNFYHNYEIIDLYQSLQDTFENNQNVSQKDIDEMQQFFDYAERIHRFTELGYFNKGLDYIKNLIQFHGPLSALKGFDYFHTMQQAINKRVSNPYLQEMLGYFIKYVGSSSYDAPAVMSLLPQMQHEQGLWYVSGGIHKLAEGLEQLALEEGVEIHLNQSIVAMGTGQQNQITYIELEDQTRIKADYFISNMEVLPLYRKLLSINEKKLEKLEDKFEPASSGYVMHLGVSKQYPQLKHHNFFFSIDSKRNYHEVFHEYKLPTDPTIYVVNSNKTDEKQAPKGYENIKVLPHVPYIQEHPFSKVEYEQFREVILKKLEAMGLTDLRQNIVYEDTWTPHDIEQKYCSNKGAIYGVVSNRKKNHGFKFPKKSPYFSNLYFVGGSVNPGAGMPMVALSGIQVVDQIIDEDGE</sequence>
<dbReference type="PANTHER" id="PTHR43734">
    <property type="entry name" value="PHYTOENE DESATURASE"/>
    <property type="match status" value="1"/>
</dbReference>
<evidence type="ECO:0000256" key="2">
    <source>
        <dbReference type="ARBA" id="ARBA00022630"/>
    </source>
</evidence>
<evidence type="ECO:0000256" key="13">
    <source>
        <dbReference type="RuleBase" id="RU362075"/>
    </source>
</evidence>
<dbReference type="InterPro" id="IPR014105">
    <property type="entry name" value="Carotenoid/retinoid_OxRdtase"/>
</dbReference>
<evidence type="ECO:0000313" key="15">
    <source>
        <dbReference type="EMBL" id="MDG0859444.1"/>
    </source>
</evidence>
<dbReference type="InterPro" id="IPR036188">
    <property type="entry name" value="FAD/NAD-bd_sf"/>
</dbReference>
<evidence type="ECO:0000256" key="11">
    <source>
        <dbReference type="ARBA" id="ARBA00042619"/>
    </source>
</evidence>
<gene>
    <name evidence="15" type="ORF">M4L21_08935</name>
</gene>
<evidence type="ECO:0000313" key="16">
    <source>
        <dbReference type="Proteomes" id="UP001152302"/>
    </source>
</evidence>
<evidence type="ECO:0000256" key="3">
    <source>
        <dbReference type="ARBA" id="ARBA00022746"/>
    </source>
</evidence>
<dbReference type="RefSeq" id="WP_277581167.1">
    <property type="nucleotide sequence ID" value="NZ_JAMBPV010000003.1"/>
</dbReference>
<keyword evidence="5 13" id="KW-0560">Oxidoreductase</keyword>
<keyword evidence="6" id="KW-0843">Virulence</keyword>
<evidence type="ECO:0000256" key="6">
    <source>
        <dbReference type="ARBA" id="ARBA00023026"/>
    </source>
</evidence>
<organism evidence="15 16">
    <name type="scientific">Staphylococcus equorum</name>
    <dbReference type="NCBI Taxonomy" id="246432"/>
    <lineage>
        <taxon>Bacteria</taxon>
        <taxon>Bacillati</taxon>
        <taxon>Bacillota</taxon>
        <taxon>Bacilli</taxon>
        <taxon>Bacillales</taxon>
        <taxon>Staphylococcaceae</taxon>
        <taxon>Staphylococcus</taxon>
    </lineage>
</organism>
<evidence type="ECO:0000256" key="9">
    <source>
        <dbReference type="ARBA" id="ARBA00039159"/>
    </source>
</evidence>
<dbReference type="NCBIfam" id="TIGR02734">
    <property type="entry name" value="crtI_fam"/>
    <property type="match status" value="1"/>
</dbReference>